<evidence type="ECO:0000313" key="10">
    <source>
        <dbReference type="EMBL" id="NSE16827.1"/>
    </source>
</evidence>
<name>A0ABX2GF25_9FIRM</name>
<dbReference type="PROSITE" id="PS00573">
    <property type="entry name" value="PYRIDINE_REDOX_2"/>
    <property type="match status" value="1"/>
</dbReference>
<evidence type="ECO:0000259" key="9">
    <source>
        <dbReference type="Pfam" id="PF07992"/>
    </source>
</evidence>
<dbReference type="EMBL" id="JAAITQ010000018">
    <property type="protein sequence ID" value="NSE16827.1"/>
    <property type="molecule type" value="Genomic_DNA"/>
</dbReference>
<dbReference type="PRINTS" id="PR00469">
    <property type="entry name" value="PNDRDTASEII"/>
</dbReference>
<dbReference type="Gene3D" id="3.50.50.60">
    <property type="entry name" value="FAD/NAD(P)-binding domain"/>
    <property type="match status" value="2"/>
</dbReference>
<comment type="caution">
    <text evidence="10">The sequence shown here is derived from an EMBL/GenBank/DDBJ whole genome shotgun (WGS) entry which is preliminary data.</text>
</comment>
<feature type="domain" description="FAD/NAD(P)-binding" evidence="9">
    <location>
        <begin position="5"/>
        <end position="292"/>
    </location>
</feature>
<dbReference type="InterPro" id="IPR050097">
    <property type="entry name" value="Ferredoxin-NADP_redctase_2"/>
</dbReference>
<dbReference type="RefSeq" id="WP_173830006.1">
    <property type="nucleotide sequence ID" value="NZ_JAAITQ010000018.1"/>
</dbReference>
<evidence type="ECO:0000256" key="8">
    <source>
        <dbReference type="RuleBase" id="RU003881"/>
    </source>
</evidence>
<comment type="subunit">
    <text evidence="7">Homodimer.</text>
</comment>
<evidence type="ECO:0000256" key="4">
    <source>
        <dbReference type="ARBA" id="ARBA00023002"/>
    </source>
</evidence>
<keyword evidence="4 7" id="KW-0560">Oxidoreductase</keyword>
<keyword evidence="2 7" id="KW-0285">Flavoprotein</keyword>
<evidence type="ECO:0000256" key="3">
    <source>
        <dbReference type="ARBA" id="ARBA00022827"/>
    </source>
</evidence>
<protein>
    <recommendedName>
        <fullName evidence="7">Thioredoxin reductase</fullName>
        <ecNumber evidence="7">1.8.1.9</ecNumber>
    </recommendedName>
</protein>
<comment type="catalytic activity">
    <reaction evidence="7">
        <text>[thioredoxin]-dithiol + NADP(+) = [thioredoxin]-disulfide + NADPH + H(+)</text>
        <dbReference type="Rhea" id="RHEA:20345"/>
        <dbReference type="Rhea" id="RHEA-COMP:10698"/>
        <dbReference type="Rhea" id="RHEA-COMP:10700"/>
        <dbReference type="ChEBI" id="CHEBI:15378"/>
        <dbReference type="ChEBI" id="CHEBI:29950"/>
        <dbReference type="ChEBI" id="CHEBI:50058"/>
        <dbReference type="ChEBI" id="CHEBI:57783"/>
        <dbReference type="ChEBI" id="CHEBI:58349"/>
        <dbReference type="EC" id="1.8.1.9"/>
    </reaction>
</comment>
<dbReference type="PANTHER" id="PTHR48105">
    <property type="entry name" value="THIOREDOXIN REDUCTASE 1-RELATED-RELATED"/>
    <property type="match status" value="1"/>
</dbReference>
<evidence type="ECO:0000256" key="2">
    <source>
        <dbReference type="ARBA" id="ARBA00022630"/>
    </source>
</evidence>
<dbReference type="InterPro" id="IPR005982">
    <property type="entry name" value="Thioredox_Rdtase"/>
</dbReference>
<dbReference type="Pfam" id="PF07992">
    <property type="entry name" value="Pyr_redox_2"/>
    <property type="match status" value="1"/>
</dbReference>
<keyword evidence="8" id="KW-0521">NADP</keyword>
<accession>A0ABX2GF25</accession>
<dbReference type="InterPro" id="IPR008255">
    <property type="entry name" value="Pyr_nucl-diS_OxRdtase_2_AS"/>
</dbReference>
<dbReference type="Proteomes" id="UP000768180">
    <property type="component" value="Unassembled WGS sequence"/>
</dbReference>
<gene>
    <name evidence="10" type="primary">trxB</name>
    <name evidence="10" type="ORF">G5B05_10485</name>
</gene>
<keyword evidence="11" id="KW-1185">Reference proteome</keyword>
<keyword evidence="6 7" id="KW-0676">Redox-active center</keyword>
<dbReference type="PRINTS" id="PR00368">
    <property type="entry name" value="FADPNR"/>
</dbReference>
<sequence length="306" mass="32349">MENLYDVIIIGSGPAGLSAAIYAKRAKLSSLTIEANFASGGQVLNTYEVDNYPGLPGISGMDLGSTLRAHAEKMGAEFSRERVKELVLDEEIKIVRTRKNEYHAKTVILATGAEHRALNVPGEKELSGMGVSYCATCDGAFFKDKTVAVIGGGDVAVEDAIFLARTCKKVYVIHRRDELRAAGVLQDALLALPNVEMVWDTVVDSIEGNEMVSSVKVTNKKTGEAGVITVDGVFIAVGIVPVSALIAGTVETDEAGYIKAGEDGVTSVPGVFAAGDVRTKQLRQIITAAADGANCVTSVEKYLISH</sequence>
<comment type="similarity">
    <text evidence="1 7">Belongs to the class-II pyridine nucleotide-disulfide oxidoreductase family.</text>
</comment>
<dbReference type="EC" id="1.8.1.9" evidence="7"/>
<keyword evidence="3 7" id="KW-0274">FAD</keyword>
<evidence type="ECO:0000256" key="5">
    <source>
        <dbReference type="ARBA" id="ARBA00023157"/>
    </source>
</evidence>
<proteinExistence type="inferred from homology"/>
<evidence type="ECO:0000256" key="7">
    <source>
        <dbReference type="RuleBase" id="RU003880"/>
    </source>
</evidence>
<evidence type="ECO:0000313" key="11">
    <source>
        <dbReference type="Proteomes" id="UP000768180"/>
    </source>
</evidence>
<reference evidence="10 11" key="1">
    <citation type="journal article" date="2020" name="Cell Host Microbe">
        <title>Functional and Genomic Variation between Human-Derived Isolates of Lachnospiraceae Reveals Inter- and Intra-Species Diversity.</title>
        <authorList>
            <person name="Sorbara M.T."/>
            <person name="Littmann E.R."/>
            <person name="Fontana E."/>
            <person name="Moody T.U."/>
            <person name="Kohout C.E."/>
            <person name="Gjonbalaj M."/>
            <person name="Eaton V."/>
            <person name="Seok R."/>
            <person name="Leiner I.M."/>
            <person name="Pamer E.G."/>
        </authorList>
    </citation>
    <scope>NUCLEOTIDE SEQUENCE [LARGE SCALE GENOMIC DNA]</scope>
    <source>
        <strain evidence="10 11">MSK.14.54</strain>
    </source>
</reference>
<evidence type="ECO:0000256" key="1">
    <source>
        <dbReference type="ARBA" id="ARBA00009333"/>
    </source>
</evidence>
<dbReference type="InterPro" id="IPR036188">
    <property type="entry name" value="FAD/NAD-bd_sf"/>
</dbReference>
<dbReference type="NCBIfam" id="TIGR01292">
    <property type="entry name" value="TRX_reduct"/>
    <property type="match status" value="1"/>
</dbReference>
<comment type="cofactor">
    <cofactor evidence="8">
        <name>FAD</name>
        <dbReference type="ChEBI" id="CHEBI:57692"/>
    </cofactor>
    <text evidence="8">Binds 1 FAD per subunit.</text>
</comment>
<dbReference type="SUPFAM" id="SSF51905">
    <property type="entry name" value="FAD/NAD(P)-binding domain"/>
    <property type="match status" value="1"/>
</dbReference>
<keyword evidence="5" id="KW-1015">Disulfide bond</keyword>
<dbReference type="GO" id="GO:0004791">
    <property type="term" value="F:thioredoxin-disulfide reductase (NADPH) activity"/>
    <property type="evidence" value="ECO:0007669"/>
    <property type="project" value="UniProtKB-EC"/>
</dbReference>
<organism evidence="10 11">
    <name type="scientific">Fusicatenibacter saccharivorans</name>
    <dbReference type="NCBI Taxonomy" id="1150298"/>
    <lineage>
        <taxon>Bacteria</taxon>
        <taxon>Bacillati</taxon>
        <taxon>Bacillota</taxon>
        <taxon>Clostridia</taxon>
        <taxon>Lachnospirales</taxon>
        <taxon>Lachnospiraceae</taxon>
        <taxon>Fusicatenibacter</taxon>
    </lineage>
</organism>
<evidence type="ECO:0000256" key="6">
    <source>
        <dbReference type="ARBA" id="ARBA00023284"/>
    </source>
</evidence>
<dbReference type="InterPro" id="IPR023753">
    <property type="entry name" value="FAD/NAD-binding_dom"/>
</dbReference>